<dbReference type="Proteomes" id="UP000192601">
    <property type="component" value="Unassembled WGS sequence"/>
</dbReference>
<dbReference type="STRING" id="1783.BST44_09685"/>
<sequence length="134" mass="14058">MSAGLSTRLATRFDDAVNRTRDALAQNGFSVLTEVDVRAELQARLGVEMEDYLILGACNPALAHRAISLDREIGLLLPCNVLVRADPGEPGTVIVDAMDPGILIEVTGEASLITVAAEVTESLRAAIAALTGSD</sequence>
<dbReference type="OrthoDB" id="9791067at2"/>
<protein>
    <submittedName>
        <fullName evidence="2">ABC transporter</fullName>
    </submittedName>
</protein>
<dbReference type="Pfam" id="PF03625">
    <property type="entry name" value="DUF302"/>
    <property type="match status" value="1"/>
</dbReference>
<dbReference type="PANTHER" id="PTHR38342:SF1">
    <property type="entry name" value="SLR5037 PROTEIN"/>
    <property type="match status" value="1"/>
</dbReference>
<dbReference type="RefSeq" id="WP_083176901.1">
    <property type="nucleotide sequence ID" value="NZ_MVIJ01000011.1"/>
</dbReference>
<dbReference type="CDD" id="cd14797">
    <property type="entry name" value="DUF302"/>
    <property type="match status" value="1"/>
</dbReference>
<dbReference type="AlphaFoldDB" id="A0A1X0KGL3"/>
<feature type="domain" description="DUF302" evidence="1">
    <location>
        <begin position="35"/>
        <end position="100"/>
    </location>
</feature>
<dbReference type="InterPro" id="IPR005180">
    <property type="entry name" value="DUF302"/>
</dbReference>
<dbReference type="InterPro" id="IPR035923">
    <property type="entry name" value="TT1751-like_sf"/>
</dbReference>
<dbReference type="SUPFAM" id="SSF103247">
    <property type="entry name" value="TT1751-like"/>
    <property type="match status" value="1"/>
</dbReference>
<evidence type="ECO:0000259" key="1">
    <source>
        <dbReference type="Pfam" id="PF03625"/>
    </source>
</evidence>
<dbReference type="PANTHER" id="PTHR38342">
    <property type="entry name" value="SLR5037 PROTEIN"/>
    <property type="match status" value="1"/>
</dbReference>
<gene>
    <name evidence="2" type="ORF">BST44_09685</name>
</gene>
<name>A0A1X0KGL3_MYCSC</name>
<dbReference type="InterPro" id="IPR016796">
    <property type="entry name" value="UCP021774"/>
</dbReference>
<evidence type="ECO:0000313" key="3">
    <source>
        <dbReference type="Proteomes" id="UP000192601"/>
    </source>
</evidence>
<dbReference type="Gene3D" id="3.30.310.70">
    <property type="entry name" value="TT1751-like domain"/>
    <property type="match status" value="1"/>
</dbReference>
<organism evidence="2 3">
    <name type="scientific">Mycobacterium scrofulaceum</name>
    <dbReference type="NCBI Taxonomy" id="1783"/>
    <lineage>
        <taxon>Bacteria</taxon>
        <taxon>Bacillati</taxon>
        <taxon>Actinomycetota</taxon>
        <taxon>Actinomycetes</taxon>
        <taxon>Mycobacteriales</taxon>
        <taxon>Mycobacteriaceae</taxon>
        <taxon>Mycobacterium</taxon>
    </lineage>
</organism>
<dbReference type="EMBL" id="MVIJ01000011">
    <property type="protein sequence ID" value="ORB74382.1"/>
    <property type="molecule type" value="Genomic_DNA"/>
</dbReference>
<reference evidence="2 3" key="1">
    <citation type="submission" date="2017-02" db="EMBL/GenBank/DDBJ databases">
        <title>The new phylogeny of genus Mycobacterium.</title>
        <authorList>
            <person name="Tortoli E."/>
            <person name="Trovato A."/>
            <person name="Cirillo D.M."/>
        </authorList>
    </citation>
    <scope>NUCLEOTIDE SEQUENCE [LARGE SCALE GENOMIC DNA]</scope>
    <source>
        <strain evidence="2 3">DSM 43992</strain>
    </source>
</reference>
<keyword evidence="3" id="KW-1185">Reference proteome</keyword>
<proteinExistence type="predicted"/>
<evidence type="ECO:0000313" key="2">
    <source>
        <dbReference type="EMBL" id="ORB74382.1"/>
    </source>
</evidence>
<accession>A0A1X0KGL3</accession>
<dbReference type="PIRSF" id="PIRSF021774">
    <property type="entry name" value="UCP021774"/>
    <property type="match status" value="1"/>
</dbReference>
<comment type="caution">
    <text evidence="2">The sequence shown here is derived from an EMBL/GenBank/DDBJ whole genome shotgun (WGS) entry which is preliminary data.</text>
</comment>